<evidence type="ECO:0000256" key="6">
    <source>
        <dbReference type="PIRNR" id="PIRNR003101"/>
    </source>
</evidence>
<dbReference type="PANTHER" id="PTHR32432:SF4">
    <property type="entry name" value="CELL DIVISION PROTEIN FTSA"/>
    <property type="match status" value="1"/>
</dbReference>
<dbReference type="Pfam" id="PF02491">
    <property type="entry name" value="SHS2_FTSA"/>
    <property type="match status" value="1"/>
</dbReference>
<dbReference type="InterPro" id="IPR043129">
    <property type="entry name" value="ATPase_NBD"/>
</dbReference>
<dbReference type="GO" id="GO:0009898">
    <property type="term" value="C:cytoplasmic side of plasma membrane"/>
    <property type="evidence" value="ECO:0007669"/>
    <property type="project" value="UniProtKB-UniRule"/>
</dbReference>
<dbReference type="KEGG" id="pbf:CFX0092_A0870"/>
<feature type="domain" description="SHS2" evidence="7">
    <location>
        <begin position="5"/>
        <end position="192"/>
    </location>
</feature>
<keyword evidence="9" id="KW-1185">Reference proteome</keyword>
<evidence type="ECO:0000313" key="8">
    <source>
        <dbReference type="EMBL" id="CUS02748.2"/>
    </source>
</evidence>
<dbReference type="Proteomes" id="UP000215027">
    <property type="component" value="Chromosome I"/>
</dbReference>
<keyword evidence="3 5" id="KW-0472">Membrane</keyword>
<dbReference type="InterPro" id="IPR003494">
    <property type="entry name" value="SHS2_FtsA"/>
</dbReference>
<organism evidence="8 9">
    <name type="scientific">Candidatus Promineifilum breve</name>
    <dbReference type="NCBI Taxonomy" id="1806508"/>
    <lineage>
        <taxon>Bacteria</taxon>
        <taxon>Bacillati</taxon>
        <taxon>Chloroflexota</taxon>
        <taxon>Ardenticatenia</taxon>
        <taxon>Candidatus Promineifilales</taxon>
        <taxon>Candidatus Promineifilaceae</taxon>
        <taxon>Candidatus Promineifilum</taxon>
    </lineage>
</organism>
<dbReference type="Gene3D" id="3.30.420.40">
    <property type="match status" value="2"/>
</dbReference>
<accession>A0A160T1Q1</accession>
<name>A0A160T1Q1_9CHLR</name>
<dbReference type="Gene3D" id="3.30.1490.110">
    <property type="match status" value="1"/>
</dbReference>
<keyword evidence="2 5" id="KW-0132">Cell division</keyword>
<dbReference type="SUPFAM" id="SSF53067">
    <property type="entry name" value="Actin-like ATPase domain"/>
    <property type="match status" value="2"/>
</dbReference>
<comment type="subcellular location">
    <subcellularLocation>
        <location evidence="5">Cell membrane</location>
        <topology evidence="5">Peripheral membrane protein</topology>
        <orientation evidence="5">Cytoplasmic side</orientation>
    </subcellularLocation>
    <text evidence="5">Localizes to the Z ring in an FtsZ-dependent manner. Targeted to the membrane through a conserved C-terminal amphipathic helix.</text>
</comment>
<dbReference type="InterPro" id="IPR020823">
    <property type="entry name" value="Cell_div_FtsA"/>
</dbReference>
<dbReference type="AlphaFoldDB" id="A0A160T1Q1"/>
<dbReference type="CDD" id="cd24048">
    <property type="entry name" value="ASKHA_NBD_FtsA"/>
    <property type="match status" value="1"/>
</dbReference>
<comment type="subunit">
    <text evidence="5">Self-interacts. Interacts with FtsZ.</text>
</comment>
<evidence type="ECO:0000259" key="7">
    <source>
        <dbReference type="SMART" id="SM00842"/>
    </source>
</evidence>
<comment type="similarity">
    <text evidence="5 6">Belongs to the FtsA/MreB family.</text>
</comment>
<dbReference type="PANTHER" id="PTHR32432">
    <property type="entry name" value="CELL DIVISION PROTEIN FTSA-RELATED"/>
    <property type="match status" value="1"/>
</dbReference>
<dbReference type="GO" id="GO:0032153">
    <property type="term" value="C:cell division site"/>
    <property type="evidence" value="ECO:0007669"/>
    <property type="project" value="UniProtKB-UniRule"/>
</dbReference>
<dbReference type="SMART" id="SM00842">
    <property type="entry name" value="FtsA"/>
    <property type="match status" value="1"/>
</dbReference>
<reference evidence="8" key="1">
    <citation type="submission" date="2016-01" db="EMBL/GenBank/DDBJ databases">
        <authorList>
            <person name="Mcilroy J.S."/>
            <person name="Karst M S."/>
            <person name="Albertsen M."/>
        </authorList>
    </citation>
    <scope>NUCLEOTIDE SEQUENCE</scope>
    <source>
        <strain evidence="8">Cfx-K</strain>
    </source>
</reference>
<comment type="function">
    <text evidence="5 6">Cell division protein that is involved in the assembly of the Z ring. May serve as a membrane anchor for the Z ring.</text>
</comment>
<dbReference type="EMBL" id="LN890655">
    <property type="protein sequence ID" value="CUS02748.2"/>
    <property type="molecule type" value="Genomic_DNA"/>
</dbReference>
<gene>
    <name evidence="5 8" type="primary">ftsA</name>
    <name evidence="8" type="ORF">CFX0092_A0870</name>
</gene>
<dbReference type="NCBIfam" id="TIGR01174">
    <property type="entry name" value="ftsA"/>
    <property type="match status" value="1"/>
</dbReference>
<dbReference type="OrthoDB" id="9768127at2"/>
<dbReference type="RefSeq" id="WP_095042325.1">
    <property type="nucleotide sequence ID" value="NZ_LN890655.1"/>
</dbReference>
<evidence type="ECO:0000256" key="1">
    <source>
        <dbReference type="ARBA" id="ARBA00022475"/>
    </source>
</evidence>
<dbReference type="InterPro" id="IPR050696">
    <property type="entry name" value="FtsA/MreB"/>
</dbReference>
<keyword evidence="4 5" id="KW-0131">Cell cycle</keyword>
<protein>
    <recommendedName>
        <fullName evidence="5 6">Cell division protein FtsA</fullName>
    </recommendedName>
</protein>
<dbReference type="Pfam" id="PF14450">
    <property type="entry name" value="FtsA"/>
    <property type="match status" value="2"/>
</dbReference>
<sequence>MEEIVLGIDIGTTKICALVGEVRNREMRIIGLGMQPSAGMRKGMIVDVPSASVALAAALEAAEQTSGYQLSQALISVAGEHISSTNNRGLVAINRNEDGVTPQDIDRALETAQAIAIPSNRQIVHLIPRHYTIDDHAGVRQPLGMHGYRLEIEAHIVTAATSAIQNLTHCAETVGIKAEEMVLNALASGEAVLEPAEREMGVLIADIGGGTTDLALYKQGTVWHTKVIPIGGYHITNDIAIGLRAPYEVAEKVKIQYGDCRPAEIDPDFVFMVEPFGGEKIQVGRQDLAQVIEARVEEIFHLILKDIQQSGYDEYLPAGIVLTGGTALLRGITSVAERVLNVPARVATPKNLVGLVDSLHSPAYATSVGLLRWAGSEHHRYQTHAQPAGLWGRRMGSFIRTLLPG</sequence>
<evidence type="ECO:0000256" key="3">
    <source>
        <dbReference type="ARBA" id="ARBA00023136"/>
    </source>
</evidence>
<dbReference type="GO" id="GO:0043093">
    <property type="term" value="P:FtsZ-dependent cytokinesis"/>
    <property type="evidence" value="ECO:0007669"/>
    <property type="project" value="UniProtKB-UniRule"/>
</dbReference>
<dbReference type="HAMAP" id="MF_02033">
    <property type="entry name" value="FtsA"/>
    <property type="match status" value="1"/>
</dbReference>
<evidence type="ECO:0000313" key="9">
    <source>
        <dbReference type="Proteomes" id="UP000215027"/>
    </source>
</evidence>
<evidence type="ECO:0000256" key="2">
    <source>
        <dbReference type="ARBA" id="ARBA00022618"/>
    </source>
</evidence>
<keyword evidence="1 5" id="KW-1003">Cell membrane</keyword>
<proteinExistence type="inferred from homology"/>
<dbReference type="PIRSF" id="PIRSF003101">
    <property type="entry name" value="FtsA"/>
    <property type="match status" value="1"/>
</dbReference>
<evidence type="ECO:0000256" key="5">
    <source>
        <dbReference type="HAMAP-Rule" id="MF_02033"/>
    </source>
</evidence>
<evidence type="ECO:0000256" key="4">
    <source>
        <dbReference type="ARBA" id="ARBA00023306"/>
    </source>
</evidence>